<evidence type="ECO:0000313" key="3">
    <source>
        <dbReference type="Proteomes" id="UP001208570"/>
    </source>
</evidence>
<comment type="caution">
    <text evidence="2">The sequence shown here is derived from an EMBL/GenBank/DDBJ whole genome shotgun (WGS) entry which is preliminary data.</text>
</comment>
<organism evidence="2 3">
    <name type="scientific">Paralvinella palmiformis</name>
    <dbReference type="NCBI Taxonomy" id="53620"/>
    <lineage>
        <taxon>Eukaryota</taxon>
        <taxon>Metazoa</taxon>
        <taxon>Spiralia</taxon>
        <taxon>Lophotrochozoa</taxon>
        <taxon>Annelida</taxon>
        <taxon>Polychaeta</taxon>
        <taxon>Sedentaria</taxon>
        <taxon>Canalipalpata</taxon>
        <taxon>Terebellida</taxon>
        <taxon>Terebelliformia</taxon>
        <taxon>Alvinellidae</taxon>
        <taxon>Paralvinella</taxon>
    </lineage>
</organism>
<sequence>MSTNVKLPVPFGIVGVAFSLFSLCHFVPLICIYLLFLLKHSCLFREVLQILGWRNSHFLPLEQPCVASSPYVINFLHGFGCLK</sequence>
<keyword evidence="3" id="KW-1185">Reference proteome</keyword>
<keyword evidence="1" id="KW-1133">Transmembrane helix</keyword>
<keyword evidence="1" id="KW-0812">Transmembrane</keyword>
<keyword evidence="1" id="KW-0472">Membrane</keyword>
<protein>
    <submittedName>
        <fullName evidence="2">Uncharacterized protein</fullName>
    </submittedName>
</protein>
<proteinExistence type="predicted"/>
<accession>A0AAD9ISF1</accession>
<feature type="transmembrane region" description="Helical" evidence="1">
    <location>
        <begin position="12"/>
        <end position="36"/>
    </location>
</feature>
<reference evidence="2" key="1">
    <citation type="journal article" date="2023" name="Mol. Biol. Evol.">
        <title>Third-Generation Sequencing Reveals the Adaptive Role of the Epigenome in Three Deep-Sea Polychaetes.</title>
        <authorList>
            <person name="Perez M."/>
            <person name="Aroh O."/>
            <person name="Sun Y."/>
            <person name="Lan Y."/>
            <person name="Juniper S.K."/>
            <person name="Young C.R."/>
            <person name="Angers B."/>
            <person name="Qian P.Y."/>
        </authorList>
    </citation>
    <scope>NUCLEOTIDE SEQUENCE</scope>
    <source>
        <strain evidence="2">P08H-3</strain>
    </source>
</reference>
<name>A0AAD9ISF1_9ANNE</name>
<gene>
    <name evidence="2" type="ORF">LSH36_1623g00006</name>
</gene>
<dbReference type="AlphaFoldDB" id="A0AAD9ISF1"/>
<evidence type="ECO:0000313" key="2">
    <source>
        <dbReference type="EMBL" id="KAK2139776.1"/>
    </source>
</evidence>
<dbReference type="EMBL" id="JAODUP010001621">
    <property type="protein sequence ID" value="KAK2139776.1"/>
    <property type="molecule type" value="Genomic_DNA"/>
</dbReference>
<dbReference type="Proteomes" id="UP001208570">
    <property type="component" value="Unassembled WGS sequence"/>
</dbReference>
<evidence type="ECO:0000256" key="1">
    <source>
        <dbReference type="SAM" id="Phobius"/>
    </source>
</evidence>
<feature type="non-terminal residue" evidence="2">
    <location>
        <position position="1"/>
    </location>
</feature>